<keyword evidence="5 10" id="KW-0812">Transmembrane</keyword>
<feature type="non-terminal residue" evidence="11">
    <location>
        <position position="243"/>
    </location>
</feature>
<dbReference type="GO" id="GO:0005886">
    <property type="term" value="C:plasma membrane"/>
    <property type="evidence" value="ECO:0007669"/>
    <property type="project" value="UniProtKB-SubCell"/>
</dbReference>
<evidence type="ECO:0000256" key="5">
    <source>
        <dbReference type="ARBA" id="ARBA00022692"/>
    </source>
</evidence>
<evidence type="ECO:0000256" key="1">
    <source>
        <dbReference type="ARBA" id="ARBA00004651"/>
    </source>
</evidence>
<dbReference type="GO" id="GO:0042941">
    <property type="term" value="P:D-alanine transmembrane transport"/>
    <property type="evidence" value="ECO:0007669"/>
    <property type="project" value="TreeGrafter"/>
</dbReference>
<evidence type="ECO:0008006" key="12">
    <source>
        <dbReference type="Google" id="ProtNLM"/>
    </source>
</evidence>
<dbReference type="PANTHER" id="PTHR11795:SF371">
    <property type="entry name" value="HIGH-AFFINITY BRANCHED-CHAIN AMINO ACID TRANSPORT SYSTEM PERMEASE PROTEIN LIVH"/>
    <property type="match status" value="1"/>
</dbReference>
<comment type="similarity">
    <text evidence="9">Belongs to the binding-protein-dependent transport system permease family. LivHM subfamily.</text>
</comment>
<dbReference type="GO" id="GO:0005304">
    <property type="term" value="F:L-valine transmembrane transporter activity"/>
    <property type="evidence" value="ECO:0007669"/>
    <property type="project" value="TreeGrafter"/>
</dbReference>
<evidence type="ECO:0000256" key="10">
    <source>
        <dbReference type="SAM" id="Phobius"/>
    </source>
</evidence>
<evidence type="ECO:0000256" key="6">
    <source>
        <dbReference type="ARBA" id="ARBA00022970"/>
    </source>
</evidence>
<evidence type="ECO:0000256" key="3">
    <source>
        <dbReference type="ARBA" id="ARBA00022475"/>
    </source>
</evidence>
<dbReference type="GO" id="GO:0015808">
    <property type="term" value="P:L-alanine transport"/>
    <property type="evidence" value="ECO:0007669"/>
    <property type="project" value="TreeGrafter"/>
</dbReference>
<dbReference type="GO" id="GO:0015188">
    <property type="term" value="F:L-isoleucine transmembrane transporter activity"/>
    <property type="evidence" value="ECO:0007669"/>
    <property type="project" value="TreeGrafter"/>
</dbReference>
<evidence type="ECO:0000256" key="7">
    <source>
        <dbReference type="ARBA" id="ARBA00022989"/>
    </source>
</evidence>
<comment type="subcellular location">
    <subcellularLocation>
        <location evidence="1">Cell membrane</location>
        <topology evidence="1">Multi-pass membrane protein</topology>
    </subcellularLocation>
</comment>
<evidence type="ECO:0000256" key="8">
    <source>
        <dbReference type="ARBA" id="ARBA00023136"/>
    </source>
</evidence>
<evidence type="ECO:0000256" key="2">
    <source>
        <dbReference type="ARBA" id="ARBA00022448"/>
    </source>
</evidence>
<protein>
    <recommendedName>
        <fullName evidence="12">Branched-chain amino acid ABC transporter permease</fullName>
    </recommendedName>
</protein>
<feature type="transmembrane region" description="Helical" evidence="10">
    <location>
        <begin position="50"/>
        <end position="73"/>
    </location>
</feature>
<dbReference type="AlphaFoldDB" id="A0A0F8YQD4"/>
<feature type="transmembrane region" description="Helical" evidence="10">
    <location>
        <begin position="220"/>
        <end position="238"/>
    </location>
</feature>
<dbReference type="CDD" id="cd06582">
    <property type="entry name" value="TM_PBP1_LivH_like"/>
    <property type="match status" value="1"/>
</dbReference>
<keyword evidence="3" id="KW-1003">Cell membrane</keyword>
<gene>
    <name evidence="11" type="ORF">LCGC14_3126550</name>
</gene>
<keyword evidence="6" id="KW-0029">Amino-acid transport</keyword>
<dbReference type="InterPro" id="IPR052157">
    <property type="entry name" value="BCAA_transport_permease"/>
</dbReference>
<dbReference type="PANTHER" id="PTHR11795">
    <property type="entry name" value="BRANCHED-CHAIN AMINO ACID TRANSPORT SYSTEM PERMEASE PROTEIN LIVH"/>
    <property type="match status" value="1"/>
</dbReference>
<dbReference type="GO" id="GO:0015190">
    <property type="term" value="F:L-leucine transmembrane transporter activity"/>
    <property type="evidence" value="ECO:0007669"/>
    <property type="project" value="TreeGrafter"/>
</dbReference>
<feature type="transmembrane region" description="Helical" evidence="10">
    <location>
        <begin position="85"/>
        <end position="102"/>
    </location>
</feature>
<dbReference type="EMBL" id="LAZR01068096">
    <property type="protein sequence ID" value="KKK50286.1"/>
    <property type="molecule type" value="Genomic_DNA"/>
</dbReference>
<keyword evidence="8 10" id="KW-0472">Membrane</keyword>
<organism evidence="11">
    <name type="scientific">marine sediment metagenome</name>
    <dbReference type="NCBI Taxonomy" id="412755"/>
    <lineage>
        <taxon>unclassified sequences</taxon>
        <taxon>metagenomes</taxon>
        <taxon>ecological metagenomes</taxon>
    </lineage>
</organism>
<keyword evidence="4" id="KW-0997">Cell inner membrane</keyword>
<dbReference type="GO" id="GO:0015192">
    <property type="term" value="F:L-phenylalanine transmembrane transporter activity"/>
    <property type="evidence" value="ECO:0007669"/>
    <property type="project" value="TreeGrafter"/>
</dbReference>
<feature type="transmembrane region" description="Helical" evidence="10">
    <location>
        <begin position="133"/>
        <end position="158"/>
    </location>
</feature>
<keyword evidence="7 10" id="KW-1133">Transmembrane helix</keyword>
<feature type="transmembrane region" description="Helical" evidence="10">
    <location>
        <begin position="26"/>
        <end position="44"/>
    </location>
</feature>
<evidence type="ECO:0000256" key="9">
    <source>
        <dbReference type="ARBA" id="ARBA00037998"/>
    </source>
</evidence>
<proteinExistence type="inferred from homology"/>
<feature type="transmembrane region" description="Helical" evidence="10">
    <location>
        <begin position="170"/>
        <end position="193"/>
    </location>
</feature>
<reference evidence="11" key="1">
    <citation type="journal article" date="2015" name="Nature">
        <title>Complex archaea that bridge the gap between prokaryotes and eukaryotes.</title>
        <authorList>
            <person name="Spang A."/>
            <person name="Saw J.H."/>
            <person name="Jorgensen S.L."/>
            <person name="Zaremba-Niedzwiedzka K."/>
            <person name="Martijn J."/>
            <person name="Lind A.E."/>
            <person name="van Eijk R."/>
            <person name="Schleper C."/>
            <person name="Guy L."/>
            <person name="Ettema T.J."/>
        </authorList>
    </citation>
    <scope>NUCLEOTIDE SEQUENCE</scope>
</reference>
<name>A0A0F8YQD4_9ZZZZ</name>
<evidence type="ECO:0000313" key="11">
    <source>
        <dbReference type="EMBL" id="KKK50286.1"/>
    </source>
</evidence>
<keyword evidence="2" id="KW-0813">Transport</keyword>
<sequence length="243" mass="26446">MSVFAGRLTDSIATTLERFRAVGDQLILAALWLFILVFGTWAILTETDAFAVGVVTGSVLALGAIGLTLIYGILKFAHFAHGDSMMLAAYVAFFALTGTVVGERTDVELPWSLNDLPGATSRIPWPGEGEFSFGYGLLLAVPVAAMAMALIFVTLDRLVYRPLRRRRSGIVTFAIASLGIAIAMRSLMLIFWASSPRFYAPGIRPTTDLPFDVRIVTDQIFIFFAAIVLAGLVYLLLFRTKLG</sequence>
<dbReference type="Pfam" id="PF02653">
    <property type="entry name" value="BPD_transp_2"/>
    <property type="match status" value="1"/>
</dbReference>
<comment type="caution">
    <text evidence="11">The sequence shown here is derived from an EMBL/GenBank/DDBJ whole genome shotgun (WGS) entry which is preliminary data.</text>
</comment>
<dbReference type="InterPro" id="IPR001851">
    <property type="entry name" value="ABC_transp_permease"/>
</dbReference>
<evidence type="ECO:0000256" key="4">
    <source>
        <dbReference type="ARBA" id="ARBA00022519"/>
    </source>
</evidence>
<dbReference type="GO" id="GO:1903806">
    <property type="term" value="P:L-isoleucine import across plasma membrane"/>
    <property type="evidence" value="ECO:0007669"/>
    <property type="project" value="TreeGrafter"/>
</dbReference>
<accession>A0A0F8YQD4</accession>